<dbReference type="InterPro" id="IPR048674">
    <property type="entry name" value="COQ9_HTH"/>
</dbReference>
<dbReference type="Gene3D" id="1.10.357.10">
    <property type="entry name" value="Tetracycline Repressor, domain 2"/>
    <property type="match status" value="1"/>
</dbReference>
<organism evidence="11 12">
    <name type="scientific">Papilio machaon</name>
    <name type="common">Old World swallowtail butterfly</name>
    <dbReference type="NCBI Taxonomy" id="76193"/>
    <lineage>
        <taxon>Eukaryota</taxon>
        <taxon>Metazoa</taxon>
        <taxon>Ecdysozoa</taxon>
        <taxon>Arthropoda</taxon>
        <taxon>Hexapoda</taxon>
        <taxon>Insecta</taxon>
        <taxon>Pterygota</taxon>
        <taxon>Neoptera</taxon>
        <taxon>Endopterygota</taxon>
        <taxon>Lepidoptera</taxon>
        <taxon>Glossata</taxon>
        <taxon>Ditrysia</taxon>
        <taxon>Papilionoidea</taxon>
        <taxon>Papilionidae</taxon>
        <taxon>Papilioninae</taxon>
        <taxon>Papilio</taxon>
    </lineage>
</organism>
<sequence length="844" mass="95463">MENNIDVVDEISSLLDSEKYKEALSVPNNEKFAQSFKENCWDLISIIINKVNDDTIILKPSLHGACEQLLNIIVEKATPEEALLEFIEQVEVAKNDAQFSIILMPLQQLLVKLKAKRGRSLEWCLNSISTYIETIPTPEYYLEQKERLLMDCDNNIRRIVKVYSMIPTFYKPFIAELKREDTNVKVKQTICAFLVSLLGKPLIYIDLDPESNAQSEARQTCSTIIDDICSLEKNVLKFLFYIEECSKEKKVSRLNEDSEEELSAYENKEKINMTSLAGLFYVIFSGHFNIMDNAIPQVYSVDYIVHTTLLAVNNLLSNTEYGPLSKALFLCKALLNRLPNIVAYDVLSIPVHFNLLKGLVNVAIYSNYEVIRKTAVNLISLHVNKFQYKGRCLLIKYILDIANHSGMIGYAITLYKNSINEAFKSPVLDECFTGDQLMYMVRKICHLPHGAQSDLVELADQIITALNFLRYLILKDTLNQSGIKNNLSYIESEYLENLRTGLNLSKAHYEQKLIEIENKNSTQQGVDISINVGGNTLDDIPIENKREILHSALNAFHLIEGLVARLSECINISKTTLRISSRAMLPLTTISINNHQRIIRNYCQKSEIQKGEIVSTLPPEQDEQQYEQNVKDSILSKSLDFVPKFGWSVESLSHGAEAAGYPGITHGLFPNGGGDLVHYFNVKCNEELVQQMKSWPKEELKNMKVPVQLIENAIMTRLLMIQPYKSTWPKAMAIQALPNNVPNSLATLLSLVDDICYHSGDRSVDFNWYIRRVGLAGIYKASELFFLTDNSQDAAGTRNFVKSRISDAELIQTALNMNPVSVAPQTLTAAFVTAKNMLGLNTLK</sequence>
<dbReference type="InterPro" id="IPR019516">
    <property type="entry name" value="Glomulin/ALF4"/>
</dbReference>
<evidence type="ECO:0000256" key="4">
    <source>
        <dbReference type="ARBA" id="ARBA00022688"/>
    </source>
</evidence>
<evidence type="ECO:0000256" key="2">
    <source>
        <dbReference type="ARBA" id="ARBA00004749"/>
    </source>
</evidence>
<dbReference type="NCBIfam" id="TIGR02396">
    <property type="entry name" value="diverge_rpsU"/>
    <property type="match status" value="1"/>
</dbReference>
<protein>
    <submittedName>
        <fullName evidence="11">Ubiquinone biosynthesis protein COQ9, mitochondrial</fullName>
    </submittedName>
</protein>
<dbReference type="GO" id="GO:0055105">
    <property type="term" value="F:ubiquitin-protein transferase inhibitor activity"/>
    <property type="evidence" value="ECO:0007669"/>
    <property type="project" value="TreeGrafter"/>
</dbReference>
<evidence type="ECO:0000256" key="3">
    <source>
        <dbReference type="ARBA" id="ARBA00010766"/>
    </source>
</evidence>
<dbReference type="InterPro" id="IPR013718">
    <property type="entry name" value="COQ9_C"/>
</dbReference>
<keyword evidence="4" id="KW-0831">Ubiquinone biosynthesis</keyword>
<evidence type="ECO:0000313" key="12">
    <source>
        <dbReference type="Proteomes" id="UP000053240"/>
    </source>
</evidence>
<dbReference type="FunCoup" id="A0A0N0PCM1">
    <property type="interactions" value="1086"/>
</dbReference>
<dbReference type="InterPro" id="IPR012762">
    <property type="entry name" value="Ubiq_biosynth_COQ9"/>
</dbReference>
<reference evidence="11 12" key="1">
    <citation type="journal article" date="2015" name="Nat. Commun.">
        <title>Outbred genome sequencing and CRISPR/Cas9 gene editing in butterflies.</title>
        <authorList>
            <person name="Li X."/>
            <person name="Fan D."/>
            <person name="Zhang W."/>
            <person name="Liu G."/>
            <person name="Zhang L."/>
            <person name="Zhao L."/>
            <person name="Fang X."/>
            <person name="Chen L."/>
            <person name="Dong Y."/>
            <person name="Chen Y."/>
            <person name="Ding Y."/>
            <person name="Zhao R."/>
            <person name="Feng M."/>
            <person name="Zhu Y."/>
            <person name="Feng Y."/>
            <person name="Jiang X."/>
            <person name="Zhu D."/>
            <person name="Xiang H."/>
            <person name="Feng X."/>
            <person name="Li S."/>
            <person name="Wang J."/>
            <person name="Zhang G."/>
            <person name="Kronforst M.R."/>
            <person name="Wang W."/>
        </authorList>
    </citation>
    <scope>NUCLEOTIDE SEQUENCE [LARGE SCALE GENOMIC DNA]</scope>
    <source>
        <strain evidence="11">Ya'a_city_454_Pm</strain>
        <tissue evidence="11">Whole body</tissue>
    </source>
</reference>
<keyword evidence="6" id="KW-0446">Lipid-binding</keyword>
<dbReference type="UniPathway" id="UPA00232"/>
<dbReference type="EMBL" id="KQ460499">
    <property type="protein sequence ID" value="KPJ14292.1"/>
    <property type="molecule type" value="Genomic_DNA"/>
</dbReference>
<evidence type="ECO:0000256" key="7">
    <source>
        <dbReference type="ARBA" id="ARBA00023128"/>
    </source>
</evidence>
<dbReference type="AlphaFoldDB" id="A0A0N0PCM1"/>
<evidence type="ECO:0000259" key="9">
    <source>
        <dbReference type="Pfam" id="PF08511"/>
    </source>
</evidence>
<dbReference type="Pfam" id="PF21392">
    <property type="entry name" value="COQ9_N"/>
    <property type="match status" value="1"/>
</dbReference>
<dbReference type="Pfam" id="PF08568">
    <property type="entry name" value="Kinetochor_Ybp2"/>
    <property type="match status" value="1"/>
</dbReference>
<evidence type="ECO:0000259" key="10">
    <source>
        <dbReference type="Pfam" id="PF21392"/>
    </source>
</evidence>
<comment type="function">
    <text evidence="8">Membrane-associated protein that warps the membrane surface to access and bind aromatic isoprenes with high specificity, including ubiquinone (CoQ) isoprene intermediates and presents them directly to COQ7, therefore facilitating the COQ7-mediated hydroxylase step. Participates in the biosynthesis of coenzyme Q, also named ubiquinone, an essential lipid-soluble electron transporter for aerobic cellular respiration.</text>
</comment>
<dbReference type="GO" id="GO:0006744">
    <property type="term" value="P:ubiquinone biosynthetic process"/>
    <property type="evidence" value="ECO:0007669"/>
    <property type="project" value="UniProtKB-UniPathway"/>
</dbReference>
<keyword evidence="12" id="KW-1185">Reference proteome</keyword>
<accession>A0A0N0PCM1</accession>
<dbReference type="PANTHER" id="PTHR15430">
    <property type="entry name" value="GLOMULIN"/>
    <property type="match status" value="1"/>
</dbReference>
<comment type="pathway">
    <text evidence="2">Cofactor biosynthesis; ubiquinone biosynthesis.</text>
</comment>
<dbReference type="FunFam" id="1.10.357.10:FF:000004">
    <property type="entry name" value="Ubiquinone biosynthesis protein COQ9, mitochondrial"/>
    <property type="match status" value="1"/>
</dbReference>
<evidence type="ECO:0000313" key="11">
    <source>
        <dbReference type="EMBL" id="KPJ14292.1"/>
    </source>
</evidence>
<comment type="subcellular location">
    <subcellularLocation>
        <location evidence="1">Mitochondrion</location>
    </subcellularLocation>
</comment>
<dbReference type="GO" id="GO:0005739">
    <property type="term" value="C:mitochondrion"/>
    <property type="evidence" value="ECO:0007669"/>
    <property type="project" value="UniProtKB-SubCell"/>
</dbReference>
<keyword evidence="5" id="KW-0809">Transit peptide</keyword>
<evidence type="ECO:0000256" key="1">
    <source>
        <dbReference type="ARBA" id="ARBA00004173"/>
    </source>
</evidence>
<dbReference type="Proteomes" id="UP000053240">
    <property type="component" value="Unassembled WGS sequence"/>
</dbReference>
<evidence type="ECO:0000256" key="5">
    <source>
        <dbReference type="ARBA" id="ARBA00022946"/>
    </source>
</evidence>
<proteinExistence type="inferred from homology"/>
<feature type="domain" description="Ubiquinone biosynthesis protein COQ9 HTH" evidence="10">
    <location>
        <begin position="627"/>
        <end position="657"/>
    </location>
</feature>
<dbReference type="InterPro" id="IPR013877">
    <property type="entry name" value="YAP-bd/ALF4/Glomulin"/>
</dbReference>
<dbReference type="Pfam" id="PF08511">
    <property type="entry name" value="COQ9"/>
    <property type="match status" value="1"/>
</dbReference>
<dbReference type="PANTHER" id="PTHR15430:SF1">
    <property type="entry name" value="GLOMULIN"/>
    <property type="match status" value="1"/>
</dbReference>
<keyword evidence="11" id="KW-0830">Ubiquinone</keyword>
<dbReference type="InParanoid" id="A0A0N0PCM1"/>
<dbReference type="GO" id="GO:0008289">
    <property type="term" value="F:lipid binding"/>
    <property type="evidence" value="ECO:0007669"/>
    <property type="project" value="UniProtKB-KW"/>
</dbReference>
<evidence type="ECO:0000256" key="8">
    <source>
        <dbReference type="ARBA" id="ARBA00058104"/>
    </source>
</evidence>
<gene>
    <name evidence="11" type="ORF">RR48_05270</name>
</gene>
<evidence type="ECO:0000256" key="6">
    <source>
        <dbReference type="ARBA" id="ARBA00023121"/>
    </source>
</evidence>
<name>A0A0N0PCM1_PAPMA</name>
<dbReference type="STRING" id="76193.A0A0N0PCM1"/>
<comment type="similarity">
    <text evidence="3">Belongs to the COQ9 family.</text>
</comment>
<keyword evidence="7" id="KW-0496">Mitochondrion</keyword>
<feature type="domain" description="COQ9 C-terminal" evidence="9">
    <location>
        <begin position="741"/>
        <end position="809"/>
    </location>
</feature>